<proteinExistence type="predicted"/>
<sequence length="768" mass="81097">MLKYADVVNAPVGKLKTAVDDWSDMAIRLKKLSAEAHDGMRVHAETARWAGVNAGVTREFIRKTVKEFADAEKEAEGVHRLLLEAYTEFKKAKDGLQAILDGARQSGIAIDANGRVVARHPVADDVAVRHDPQYAGLAKDLKAEQANVAAWQRKVDALIAGCDAADESLRLALTANVPHQHDFTAPRFASLDDEEAARAVDLAERVTGEGGTARNVAELKRLQTLLDANAHDPEFSTAFYRRLGARGTLEFYTRLSLDATALGPAGLDRVAMVRHVQDDLGPMLGLATDPHTPGHLGGPWTTDLMRAGRRPIDVGGFAGAATKVYGYQALGALLRHGTYDKEFLLPVARDMVGFEHQNPKVFERGVPQVADMRFNLDPSGGRGFDPLTGLMSALSNNPDSSSQFFNEPVRADSDGNGLVTADDAAVRAPGGGQLSVVDHLLDKPPTDDRYDALPGDRTPYQSALGNALEAAVTGRVPGDEAAKPVEHTAAMASVMEKVVAKIGADPSLILGKDDAPGKLEGLSGNFGDMAAEYMADMQARAENGADQAKPFGVLAKFADAGQVAHFLGAVAQDPDAYGAITNAQQAYTTLLVRDVFAHPENHGSDVGEAIRNAVYPGGEIAGIMTQARVEAIYEKHSAADSEFNAAVENNVEWANRIIDAVGAKYVEMIPVGGDAVDWLKEEITKSAVENAHQDSSGVAAQEAATAYSQAEEKVKRSAADAVSTAGRSAGAAGHDVQEYRGTASTGAAAGHVAGRGFMASSTASGAGK</sequence>
<evidence type="ECO:0000313" key="1">
    <source>
        <dbReference type="EMBL" id="WTW63716.1"/>
    </source>
</evidence>
<gene>
    <name evidence="1" type="ORF">OG549_25415</name>
</gene>
<name>A0AAU2V8E8_9ACTN</name>
<organism evidence="1">
    <name type="scientific">Streptomyces sp. NBC_00003</name>
    <dbReference type="NCBI Taxonomy" id="2903608"/>
    <lineage>
        <taxon>Bacteria</taxon>
        <taxon>Bacillati</taxon>
        <taxon>Actinomycetota</taxon>
        <taxon>Actinomycetes</taxon>
        <taxon>Kitasatosporales</taxon>
        <taxon>Streptomycetaceae</taxon>
        <taxon>Streptomyces</taxon>
    </lineage>
</organism>
<reference evidence="1" key="1">
    <citation type="submission" date="2022-10" db="EMBL/GenBank/DDBJ databases">
        <title>The complete genomes of actinobacterial strains from the NBC collection.</title>
        <authorList>
            <person name="Joergensen T.S."/>
            <person name="Alvarez Arevalo M."/>
            <person name="Sterndorff E.B."/>
            <person name="Faurdal D."/>
            <person name="Vuksanovic O."/>
            <person name="Mourched A.-S."/>
            <person name="Charusanti P."/>
            <person name="Shaw S."/>
            <person name="Blin K."/>
            <person name="Weber T."/>
        </authorList>
    </citation>
    <scope>NUCLEOTIDE SEQUENCE</scope>
    <source>
        <strain evidence="1">NBC_00003</strain>
    </source>
</reference>
<accession>A0AAU2V8E8</accession>
<dbReference type="EMBL" id="CP108318">
    <property type="protein sequence ID" value="WTW63716.1"/>
    <property type="molecule type" value="Genomic_DNA"/>
</dbReference>
<protein>
    <submittedName>
        <fullName evidence="1">Uncharacterized protein</fullName>
    </submittedName>
</protein>
<dbReference type="AlphaFoldDB" id="A0AAU2V8E8"/>